<dbReference type="GeneID" id="30067427"/>
<dbReference type="EMBL" id="DS022254">
    <property type="protein sequence ID" value="EWG50633.1"/>
    <property type="molecule type" value="Genomic_DNA"/>
</dbReference>
<dbReference type="AlphaFoldDB" id="W7MG27"/>
<proteinExistence type="predicted"/>
<dbReference type="eggNOG" id="ENOG502RKIV">
    <property type="taxonomic scope" value="Eukaryota"/>
</dbReference>
<dbReference type="RefSeq" id="XP_018756824.1">
    <property type="nucleotide sequence ID" value="XM_018898865.1"/>
</dbReference>
<organism evidence="1 2">
    <name type="scientific">Gibberella moniliformis (strain M3125 / FGSC 7600)</name>
    <name type="common">Maize ear and stalk rot fungus</name>
    <name type="synonym">Fusarium verticillioides</name>
    <dbReference type="NCBI Taxonomy" id="334819"/>
    <lineage>
        <taxon>Eukaryota</taxon>
        <taxon>Fungi</taxon>
        <taxon>Dikarya</taxon>
        <taxon>Ascomycota</taxon>
        <taxon>Pezizomycotina</taxon>
        <taxon>Sordariomycetes</taxon>
        <taxon>Hypocreomycetidae</taxon>
        <taxon>Hypocreales</taxon>
        <taxon>Nectriaceae</taxon>
        <taxon>Fusarium</taxon>
        <taxon>Fusarium fujikuroi species complex</taxon>
    </lineage>
</organism>
<dbReference type="KEGG" id="fvr:FVEG_09790"/>
<dbReference type="VEuPathDB" id="FungiDB:FVEG_09790"/>
<dbReference type="Pfam" id="PF00922">
    <property type="entry name" value="Phosphoprotein"/>
    <property type="match status" value="1"/>
</dbReference>
<evidence type="ECO:0000313" key="1">
    <source>
        <dbReference type="EMBL" id="EWG50633.1"/>
    </source>
</evidence>
<dbReference type="EMBL" id="CM000578">
    <property type="protein sequence ID" value="EWG50633.1"/>
    <property type="molecule type" value="Genomic_DNA"/>
</dbReference>
<protein>
    <submittedName>
        <fullName evidence="1">Uncharacterized protein</fullName>
    </submittedName>
</protein>
<dbReference type="Proteomes" id="UP000009096">
    <property type="component" value="Chromosome 1"/>
</dbReference>
<keyword evidence="2" id="KW-1185">Reference proteome</keyword>
<name>W7MG27_GIBM7</name>
<evidence type="ECO:0000313" key="2">
    <source>
        <dbReference type="Proteomes" id="UP000009096"/>
    </source>
</evidence>
<reference evidence="1 2" key="1">
    <citation type="journal article" date="2010" name="Nature">
        <title>Comparative genomics reveals mobile pathogenicity chromosomes in Fusarium.</title>
        <authorList>
            <person name="Ma L.J."/>
            <person name="van der Does H.C."/>
            <person name="Borkovich K.A."/>
            <person name="Coleman J.J."/>
            <person name="Daboussi M.J."/>
            <person name="Di Pietro A."/>
            <person name="Dufresne M."/>
            <person name="Freitag M."/>
            <person name="Grabherr M."/>
            <person name="Henrissat B."/>
            <person name="Houterman P.M."/>
            <person name="Kang S."/>
            <person name="Shim W.B."/>
            <person name="Woloshuk C."/>
            <person name="Xie X."/>
            <person name="Xu J.R."/>
            <person name="Antoniw J."/>
            <person name="Baker S.E."/>
            <person name="Bluhm B.H."/>
            <person name="Breakspear A."/>
            <person name="Brown D.W."/>
            <person name="Butchko R.A."/>
            <person name="Chapman S."/>
            <person name="Coulson R."/>
            <person name="Coutinho P.M."/>
            <person name="Danchin E.G."/>
            <person name="Diener A."/>
            <person name="Gale L.R."/>
            <person name="Gardiner D.M."/>
            <person name="Goff S."/>
            <person name="Hammond-Kosack K.E."/>
            <person name="Hilburn K."/>
            <person name="Hua-Van A."/>
            <person name="Jonkers W."/>
            <person name="Kazan K."/>
            <person name="Kodira C.D."/>
            <person name="Koehrsen M."/>
            <person name="Kumar L."/>
            <person name="Lee Y.H."/>
            <person name="Li L."/>
            <person name="Manners J.M."/>
            <person name="Miranda-Saavedra D."/>
            <person name="Mukherjee M."/>
            <person name="Park G."/>
            <person name="Park J."/>
            <person name="Park S.Y."/>
            <person name="Proctor R.H."/>
            <person name="Regev A."/>
            <person name="Ruiz-Roldan M.C."/>
            <person name="Sain D."/>
            <person name="Sakthikumar S."/>
            <person name="Sykes S."/>
            <person name="Schwartz D.C."/>
            <person name="Turgeon B.G."/>
            <person name="Wapinski I."/>
            <person name="Yoder O."/>
            <person name="Young S."/>
            <person name="Zeng Q."/>
            <person name="Zhou S."/>
            <person name="Galagan J."/>
            <person name="Cuomo C.A."/>
            <person name="Kistler H.C."/>
            <person name="Rep M."/>
        </authorList>
    </citation>
    <scope>NUCLEOTIDE SEQUENCE [LARGE SCALE GENOMIC DNA]</scope>
    <source>
        <strain evidence="2">M3125 / FGSC 7600</strain>
    </source>
</reference>
<accession>W7MG27</accession>
<sequence length="203" mass="21863">MTMTTAVVGSMATLGLLEAEPAEIKKVDLDINIDEVMDTNSGAEIEDVMDTSWDAEIEDGMDTNSGAEAENNAGVSARDATRELAAVTGGQSLRITVLGLPGNESTVLQVKARCTSHSKLEIEAYMITERHSERMIGQASRLLARETAAERFFTAIQGNSLDVTFPIPGYEDSLLRAEARWDSRYGVEMMCGILNGVASQILG</sequence>
<gene>
    <name evidence="1" type="ORF">FVEG_09790</name>
</gene>
<dbReference type="OrthoDB" id="5080517at2759"/>